<dbReference type="InParanoid" id="A0A0H2S378"/>
<reference evidence="1 2" key="1">
    <citation type="submission" date="2015-04" db="EMBL/GenBank/DDBJ databases">
        <title>Complete genome sequence of Schizopora paradoxa KUC8140, a cosmopolitan wood degrader in East Asia.</title>
        <authorList>
            <consortium name="DOE Joint Genome Institute"/>
            <person name="Min B."/>
            <person name="Park H."/>
            <person name="Jang Y."/>
            <person name="Kim J.-J."/>
            <person name="Kim K.H."/>
            <person name="Pangilinan J."/>
            <person name="Lipzen A."/>
            <person name="Riley R."/>
            <person name="Grigoriev I.V."/>
            <person name="Spatafora J.W."/>
            <person name="Choi I.-G."/>
        </authorList>
    </citation>
    <scope>NUCLEOTIDE SEQUENCE [LARGE SCALE GENOMIC DNA]</scope>
    <source>
        <strain evidence="1 2">KUC8140</strain>
    </source>
</reference>
<name>A0A0H2S378_9AGAM</name>
<dbReference type="EMBL" id="KQ086001">
    <property type="protein sequence ID" value="KLO11411.1"/>
    <property type="molecule type" value="Genomic_DNA"/>
</dbReference>
<proteinExistence type="predicted"/>
<sequence length="172" mass="18912">MNSDHSVIIDIKVSRSSHQLGWMDGPRMDAAQLGIAASLDCPRAMAYLERGSDDVSLSVFVLDMRRDTASSLSMNTSTKTHSPSTTGSALTQLLTPTTRPRSAPFPLRIYFRLECFDPDFSSNQKSDGGLLLNLQSSVNVYVYQCQCQYVPRLSGLRVGGMGPLIAHLFTDY</sequence>
<accession>A0A0H2S378</accession>
<keyword evidence="2" id="KW-1185">Reference proteome</keyword>
<dbReference type="AlphaFoldDB" id="A0A0H2S378"/>
<evidence type="ECO:0000313" key="2">
    <source>
        <dbReference type="Proteomes" id="UP000053477"/>
    </source>
</evidence>
<evidence type="ECO:0000313" key="1">
    <source>
        <dbReference type="EMBL" id="KLO11411.1"/>
    </source>
</evidence>
<dbReference type="Proteomes" id="UP000053477">
    <property type="component" value="Unassembled WGS sequence"/>
</dbReference>
<protein>
    <submittedName>
        <fullName evidence="1">Uncharacterized protein</fullName>
    </submittedName>
</protein>
<organism evidence="1 2">
    <name type="scientific">Schizopora paradoxa</name>
    <dbReference type="NCBI Taxonomy" id="27342"/>
    <lineage>
        <taxon>Eukaryota</taxon>
        <taxon>Fungi</taxon>
        <taxon>Dikarya</taxon>
        <taxon>Basidiomycota</taxon>
        <taxon>Agaricomycotina</taxon>
        <taxon>Agaricomycetes</taxon>
        <taxon>Hymenochaetales</taxon>
        <taxon>Schizoporaceae</taxon>
        <taxon>Schizopora</taxon>
    </lineage>
</organism>
<gene>
    <name evidence="1" type="ORF">SCHPADRAFT_474685</name>
</gene>